<organism evidence="7 8">
    <name type="scientific">Nicotiana tabacum</name>
    <name type="common">Common tobacco</name>
    <dbReference type="NCBI Taxonomy" id="4097"/>
    <lineage>
        <taxon>Eukaryota</taxon>
        <taxon>Viridiplantae</taxon>
        <taxon>Streptophyta</taxon>
        <taxon>Embryophyta</taxon>
        <taxon>Tracheophyta</taxon>
        <taxon>Spermatophyta</taxon>
        <taxon>Magnoliopsida</taxon>
        <taxon>eudicotyledons</taxon>
        <taxon>Gunneridae</taxon>
        <taxon>Pentapetalae</taxon>
        <taxon>asterids</taxon>
        <taxon>lamiids</taxon>
        <taxon>Solanales</taxon>
        <taxon>Solanaceae</taxon>
        <taxon>Nicotianoideae</taxon>
        <taxon>Nicotianeae</taxon>
        <taxon>Nicotiana</taxon>
    </lineage>
</organism>
<dbReference type="GO" id="GO:0046872">
    <property type="term" value="F:metal ion binding"/>
    <property type="evidence" value="ECO:0007669"/>
    <property type="project" value="UniProtKB-KW"/>
</dbReference>
<gene>
    <name evidence="8" type="primary">LOC107761791</name>
</gene>
<dbReference type="Pfam" id="PF03171">
    <property type="entry name" value="2OG-FeII_Oxy"/>
    <property type="match status" value="1"/>
</dbReference>
<dbReference type="SMR" id="A0A1S3X6K4"/>
<dbReference type="GO" id="GO:0031418">
    <property type="term" value="F:L-ascorbic acid binding"/>
    <property type="evidence" value="ECO:0007669"/>
    <property type="project" value="UniProtKB-KW"/>
</dbReference>
<keyword evidence="2 6" id="KW-0479">Metal-binding</keyword>
<evidence type="ECO:0000256" key="5">
    <source>
        <dbReference type="ARBA" id="ARBA00023004"/>
    </source>
</evidence>
<dbReference type="Pfam" id="PF14226">
    <property type="entry name" value="DIOX_N"/>
    <property type="match status" value="1"/>
</dbReference>
<sequence length="364" mass="41382">MEEAASSRKIGSSLKVPRVQELAKQQLAVPPRYIRDDIETPVLTSNSSSILPQVPVIDMEKLLAIGNDGSELQRLHFACKEWGFFQLVNHRVSSSLVENVKSEIRAFFDLPLEEKKKFEQEEGDVEGYGQAFVFSEEQKLDWADLFYMTTLPTHLRKPHLFPKLPISLRDIMEAQCQEFKSLAISILCQLAKALKMDENEMKDLFTDGMQLIRMNCYPPCPEPDKTIGLSPHSDADALTILLQLNETEGLQVRKDGIWVPVKPLPNALIVNVGDMMEIVSNGVYRSIEHRAVVNSNKERLSLATFYIFNLDSELGPAHTLIGPHNPAKFQNVRVEKYLQDFFARKLDGKSFIDRFKVETKDDES</sequence>
<dbReference type="PROSITE" id="PS51471">
    <property type="entry name" value="FE2OG_OXY"/>
    <property type="match status" value="1"/>
</dbReference>
<keyword evidence="4 6" id="KW-0560">Oxidoreductase</keyword>
<proteinExistence type="inferred from homology"/>
<dbReference type="GO" id="GO:0002238">
    <property type="term" value="P:response to molecule of fungal origin"/>
    <property type="evidence" value="ECO:0007669"/>
    <property type="project" value="UniProtKB-ARBA"/>
</dbReference>
<keyword evidence="7" id="KW-1185">Reference proteome</keyword>
<dbReference type="AlphaFoldDB" id="A0A1S3X6K4"/>
<name>A0A1S3X6K4_TOBAC</name>
<dbReference type="PANTHER" id="PTHR47991">
    <property type="entry name" value="OXOGLUTARATE/IRON-DEPENDENT DIOXYGENASE"/>
    <property type="match status" value="1"/>
</dbReference>
<accession>A0A1S3X6K4</accession>
<comment type="similarity">
    <text evidence="1 6">Belongs to the iron/ascorbate-dependent oxidoreductase family.</text>
</comment>
<dbReference type="STRING" id="4097.A0A1S3X6K4"/>
<reference evidence="7" key="1">
    <citation type="journal article" date="2014" name="Nat. Commun.">
        <title>The tobacco genome sequence and its comparison with those of tomato and potato.</title>
        <authorList>
            <person name="Sierro N."/>
            <person name="Battey J.N."/>
            <person name="Ouadi S."/>
            <person name="Bakaher N."/>
            <person name="Bovet L."/>
            <person name="Willig A."/>
            <person name="Goepfert S."/>
            <person name="Peitsch M.C."/>
            <person name="Ivanov N.V."/>
        </authorList>
    </citation>
    <scope>NUCLEOTIDE SEQUENCE [LARGE SCALE GENOMIC DNA]</scope>
</reference>
<evidence type="ECO:0000256" key="6">
    <source>
        <dbReference type="RuleBase" id="RU003682"/>
    </source>
</evidence>
<evidence type="ECO:0000313" key="7">
    <source>
        <dbReference type="Proteomes" id="UP000790787"/>
    </source>
</evidence>
<dbReference type="InterPro" id="IPR027443">
    <property type="entry name" value="IPNS-like_sf"/>
</dbReference>
<dbReference type="InterPro" id="IPR044861">
    <property type="entry name" value="IPNS-like_FE2OG_OXY"/>
</dbReference>
<keyword evidence="3" id="KW-0847">Vitamin C</keyword>
<evidence type="ECO:0000256" key="4">
    <source>
        <dbReference type="ARBA" id="ARBA00023002"/>
    </source>
</evidence>
<dbReference type="GO" id="GO:0016706">
    <property type="term" value="F:2-oxoglutarate-dependent dioxygenase activity"/>
    <property type="evidence" value="ECO:0007669"/>
    <property type="project" value="UniProtKB-ARBA"/>
</dbReference>
<dbReference type="GeneID" id="107761791"/>
<keyword evidence="5 6" id="KW-0408">Iron</keyword>
<dbReference type="OrthoDB" id="1220704at2759"/>
<evidence type="ECO:0000256" key="3">
    <source>
        <dbReference type="ARBA" id="ARBA00022896"/>
    </source>
</evidence>
<dbReference type="FunFam" id="2.60.120.330:FF:000001">
    <property type="entry name" value="Protein SRG1"/>
    <property type="match status" value="1"/>
</dbReference>
<dbReference type="PaxDb" id="4097-A0A1S3X6K4"/>
<evidence type="ECO:0000256" key="2">
    <source>
        <dbReference type="ARBA" id="ARBA00022723"/>
    </source>
</evidence>
<dbReference type="InterPro" id="IPR026992">
    <property type="entry name" value="DIOX_N"/>
</dbReference>
<dbReference type="InterPro" id="IPR050295">
    <property type="entry name" value="Plant_2OG-oxidoreductases"/>
</dbReference>
<protein>
    <submittedName>
        <fullName evidence="8">Protein SRG1-like</fullName>
    </submittedName>
</protein>
<reference evidence="8" key="2">
    <citation type="submission" date="2025-08" db="UniProtKB">
        <authorList>
            <consortium name="RefSeq"/>
        </authorList>
    </citation>
    <scope>IDENTIFICATION</scope>
</reference>
<dbReference type="InterPro" id="IPR005123">
    <property type="entry name" value="Oxoglu/Fe-dep_dioxygenase_dom"/>
</dbReference>
<dbReference type="GO" id="GO:0009805">
    <property type="term" value="P:coumarin biosynthetic process"/>
    <property type="evidence" value="ECO:0007669"/>
    <property type="project" value="UniProtKB-ARBA"/>
</dbReference>
<dbReference type="KEGG" id="nta:107761791"/>
<dbReference type="OMA" id="DMFFLTM"/>
<dbReference type="RefSeq" id="XP_016435554.1">
    <property type="nucleotide sequence ID" value="XM_016580068.1"/>
</dbReference>
<evidence type="ECO:0000256" key="1">
    <source>
        <dbReference type="ARBA" id="ARBA00008056"/>
    </source>
</evidence>
<evidence type="ECO:0000313" key="8">
    <source>
        <dbReference type="RefSeq" id="XP_016435554.1"/>
    </source>
</evidence>
<dbReference type="SUPFAM" id="SSF51197">
    <property type="entry name" value="Clavaminate synthase-like"/>
    <property type="match status" value="1"/>
</dbReference>
<dbReference type="Gene3D" id="2.60.120.330">
    <property type="entry name" value="B-lactam Antibiotic, Isopenicillin N Synthase, Chain"/>
    <property type="match status" value="1"/>
</dbReference>
<dbReference type="Proteomes" id="UP000790787">
    <property type="component" value="Chromosome 17"/>
</dbReference>